<evidence type="ECO:0000313" key="2">
    <source>
        <dbReference type="Proteomes" id="UP001163223"/>
    </source>
</evidence>
<dbReference type="Proteomes" id="UP001163223">
    <property type="component" value="Chromosome"/>
</dbReference>
<dbReference type="EMBL" id="CP113520">
    <property type="protein sequence ID" value="WAJ27693.1"/>
    <property type="molecule type" value="Genomic_DNA"/>
</dbReference>
<proteinExistence type="predicted"/>
<keyword evidence="2" id="KW-1185">Reference proteome</keyword>
<keyword evidence="1" id="KW-0808">Transferase</keyword>
<sequence length="397" mass="42251">MSTRLLRSAWRRLPRGFRQDLFARLTERLVPAVPAAELDPAVLPAPITVVGALRAPTGLGQAARLALHALREAGVPFAAIDITARLSQPETEPVFEAPAAREGPGTLLVYAVPPNGANALAAVPREIRAGKRLAAGWVCETEALPALWQRQARLFHVLTAPTRFAADGIARATGRPVRVIGHPVLAEPLPPVPQDPPRSPDGRRLVGAVLDVASSGDRKNVEALIETIRRLLASSNDVGFRLKIKDAGAEPALARALAELLRSAPDRIAVAEAAASRAETIGFIDGLDLLLSLARAEGFGLPHAEAIMRGVPVAAARWSGPAEFLTDENSVALPFRLVPIRDRSGLYAPTMGRWAEIDPGAAAEAVLRALEAPPRLRPPMPPLFTTRLFVDALLGRA</sequence>
<keyword evidence="1" id="KW-0328">Glycosyltransferase</keyword>
<reference evidence="1" key="1">
    <citation type="submission" date="2022-11" db="EMBL/GenBank/DDBJ databases">
        <title>beta-Carotene-producing bacterium, Jeongeuplla avenae sp. nov., alleviates the salt stress of Arabidopsis seedlings.</title>
        <authorList>
            <person name="Jiang L."/>
            <person name="Lee J."/>
        </authorList>
    </citation>
    <scope>NUCLEOTIDE SEQUENCE</scope>
    <source>
        <strain evidence="1">DY_R2A_6</strain>
    </source>
</reference>
<organism evidence="1 2">
    <name type="scientific">Antarcticirhabdus aurantiaca</name>
    <dbReference type="NCBI Taxonomy" id="2606717"/>
    <lineage>
        <taxon>Bacteria</taxon>
        <taxon>Pseudomonadati</taxon>
        <taxon>Pseudomonadota</taxon>
        <taxon>Alphaproteobacteria</taxon>
        <taxon>Hyphomicrobiales</taxon>
        <taxon>Aurantimonadaceae</taxon>
        <taxon>Antarcticirhabdus</taxon>
    </lineage>
</organism>
<gene>
    <name evidence="1" type="ORF">OXU80_23085</name>
</gene>
<evidence type="ECO:0000313" key="1">
    <source>
        <dbReference type="EMBL" id="WAJ27693.1"/>
    </source>
</evidence>
<dbReference type="EC" id="2.4.-.-" evidence="1"/>
<name>A0ACD4NLG9_9HYPH</name>
<protein>
    <submittedName>
        <fullName evidence="1">Glycosyltransferase</fullName>
        <ecNumber evidence="1">2.4.-.-</ecNumber>
    </submittedName>
</protein>
<accession>A0ACD4NLG9</accession>